<dbReference type="Gene3D" id="3.40.50.1820">
    <property type="entry name" value="alpha/beta hydrolase"/>
    <property type="match status" value="1"/>
</dbReference>
<feature type="signal peptide" evidence="1">
    <location>
        <begin position="1"/>
        <end position="19"/>
    </location>
</feature>
<evidence type="ECO:0000259" key="3">
    <source>
        <dbReference type="Pfam" id="PF13026"/>
    </source>
</evidence>
<keyword evidence="5" id="KW-1185">Reference proteome</keyword>
<evidence type="ECO:0000259" key="2">
    <source>
        <dbReference type="Pfam" id="PF12146"/>
    </source>
</evidence>
<dbReference type="Gene3D" id="3.10.450.590">
    <property type="match status" value="1"/>
</dbReference>
<dbReference type="SUPFAM" id="SSF53474">
    <property type="entry name" value="alpha/beta-Hydrolases"/>
    <property type="match status" value="1"/>
</dbReference>
<dbReference type="OrthoDB" id="9809549at2"/>
<evidence type="ECO:0000313" key="5">
    <source>
        <dbReference type="Proteomes" id="UP000295499"/>
    </source>
</evidence>
<evidence type="ECO:0008006" key="6">
    <source>
        <dbReference type="Google" id="ProtNLM"/>
    </source>
</evidence>
<dbReference type="PANTHER" id="PTHR43265:SF1">
    <property type="entry name" value="ESTERASE ESTD"/>
    <property type="match status" value="1"/>
</dbReference>
<feature type="domain" description="Serine aminopeptidase S33" evidence="2">
    <location>
        <begin position="191"/>
        <end position="404"/>
    </location>
</feature>
<dbReference type="PANTHER" id="PTHR43265">
    <property type="entry name" value="ESTERASE ESTD"/>
    <property type="match status" value="1"/>
</dbReference>
<comment type="caution">
    <text evidence="4">The sequence shown here is derived from an EMBL/GenBank/DDBJ whole genome shotgun (WGS) entry which is preliminary data.</text>
</comment>
<organism evidence="4 5">
    <name type="scientific">Pedobacter duraquae</name>
    <dbReference type="NCBI Taxonomy" id="425511"/>
    <lineage>
        <taxon>Bacteria</taxon>
        <taxon>Pseudomonadati</taxon>
        <taxon>Bacteroidota</taxon>
        <taxon>Sphingobacteriia</taxon>
        <taxon>Sphingobacteriales</taxon>
        <taxon>Sphingobacteriaceae</taxon>
        <taxon>Pedobacter</taxon>
    </lineage>
</organism>
<dbReference type="EMBL" id="SNWM01000002">
    <property type="protein sequence ID" value="TDO23292.1"/>
    <property type="molecule type" value="Genomic_DNA"/>
</dbReference>
<sequence>MKKFFILLVIMMATTSAFSQGIISLMNRSDDFFKLMSEEKFKEAVDFFDPSVQAKITPESLYELWSKLNMSIGKFEGADVVQSKTEGEYVVVVLDGKFEKDTQRFMIAYNKTEKIVGFFLQPKNNAPVYAKPAYADSLLYKEKEVAIKGTKSNLVGILTTPTKVKIYPIVVLVHGSGPSDMDETVGANKPFKDLAVGLAAQGIATIRYVKRTLVYPGEFNGAFTVKEEVMNDALAAVELTKTLPGVNKTQIYLLGHSLGGMLAPRMAATSLALKGIIIIAAPAKKLADVMVEQNNYMYAQMKDTTQRLKTVLAENLKEVDKARITSLGSMKADSVILGLPASYWIDLNTNDQVAIAKKLTKRIMVIQGGNDFQVTADDYAIWNAALGKKPNVMMKFYPELNHLLSVQKEKGNATQYQTPANVSPQVITDIATWIKAK</sequence>
<dbReference type="InterPro" id="IPR022742">
    <property type="entry name" value="Hydrolase_4"/>
</dbReference>
<reference evidence="4 5" key="1">
    <citation type="submission" date="2019-03" db="EMBL/GenBank/DDBJ databases">
        <title>Genomic Encyclopedia of Archaeal and Bacterial Type Strains, Phase II (KMG-II): from individual species to whole genera.</title>
        <authorList>
            <person name="Goeker M."/>
        </authorList>
    </citation>
    <scope>NUCLEOTIDE SEQUENCE [LARGE SCALE GENOMIC DNA]</scope>
    <source>
        <strain evidence="4 5">DSM 19034</strain>
    </source>
</reference>
<dbReference type="Pfam" id="PF12146">
    <property type="entry name" value="Hydrolase_4"/>
    <property type="match status" value="1"/>
</dbReference>
<gene>
    <name evidence="4" type="ORF">CLV32_2281</name>
</gene>
<feature type="domain" description="DUF3887" evidence="3">
    <location>
        <begin position="29"/>
        <end position="118"/>
    </location>
</feature>
<dbReference type="GO" id="GO:0052689">
    <property type="term" value="F:carboxylic ester hydrolase activity"/>
    <property type="evidence" value="ECO:0007669"/>
    <property type="project" value="TreeGrafter"/>
</dbReference>
<accession>A0A4R6IMB3</accession>
<keyword evidence="1" id="KW-0732">Signal</keyword>
<dbReference type="InterPro" id="IPR053145">
    <property type="entry name" value="AB_hydrolase_Est10"/>
</dbReference>
<evidence type="ECO:0000256" key="1">
    <source>
        <dbReference type="SAM" id="SignalP"/>
    </source>
</evidence>
<name>A0A4R6IMB3_9SPHI</name>
<proteinExistence type="predicted"/>
<protein>
    <recommendedName>
        <fullName evidence="6">Dienelactone hydrolase</fullName>
    </recommendedName>
</protein>
<dbReference type="AlphaFoldDB" id="A0A4R6IMB3"/>
<dbReference type="InterPro" id="IPR029058">
    <property type="entry name" value="AB_hydrolase_fold"/>
</dbReference>
<feature type="chain" id="PRO_5020401448" description="Dienelactone hydrolase" evidence="1">
    <location>
        <begin position="20"/>
        <end position="437"/>
    </location>
</feature>
<dbReference type="InterPro" id="IPR024981">
    <property type="entry name" value="DUF3887"/>
</dbReference>
<dbReference type="Proteomes" id="UP000295499">
    <property type="component" value="Unassembled WGS sequence"/>
</dbReference>
<evidence type="ECO:0000313" key="4">
    <source>
        <dbReference type="EMBL" id="TDO23292.1"/>
    </source>
</evidence>
<dbReference type="RefSeq" id="WP_133555359.1">
    <property type="nucleotide sequence ID" value="NZ_SNWM01000002.1"/>
</dbReference>
<dbReference type="Pfam" id="PF13026">
    <property type="entry name" value="DUF3887"/>
    <property type="match status" value="1"/>
</dbReference>